<feature type="non-terminal residue" evidence="2">
    <location>
        <position position="1"/>
    </location>
</feature>
<feature type="compositionally biased region" description="Polar residues" evidence="1">
    <location>
        <begin position="421"/>
        <end position="445"/>
    </location>
</feature>
<feature type="compositionally biased region" description="Low complexity" evidence="1">
    <location>
        <begin position="287"/>
        <end position="298"/>
    </location>
</feature>
<accession>A0A131Z8M2</accession>
<protein>
    <submittedName>
        <fullName evidence="2">Uncharacterized protein</fullName>
    </submittedName>
</protein>
<dbReference type="EMBL" id="GEDV01000854">
    <property type="protein sequence ID" value="JAP87703.1"/>
    <property type="molecule type" value="Transcribed_RNA"/>
</dbReference>
<organism evidence="2">
    <name type="scientific">Rhipicephalus appendiculatus</name>
    <name type="common">Brown ear tick</name>
    <dbReference type="NCBI Taxonomy" id="34631"/>
    <lineage>
        <taxon>Eukaryota</taxon>
        <taxon>Metazoa</taxon>
        <taxon>Ecdysozoa</taxon>
        <taxon>Arthropoda</taxon>
        <taxon>Chelicerata</taxon>
        <taxon>Arachnida</taxon>
        <taxon>Acari</taxon>
        <taxon>Parasitiformes</taxon>
        <taxon>Ixodida</taxon>
        <taxon>Ixodoidea</taxon>
        <taxon>Ixodidae</taxon>
        <taxon>Rhipicephalinae</taxon>
        <taxon>Rhipicephalus</taxon>
        <taxon>Rhipicephalus</taxon>
    </lineage>
</organism>
<feature type="region of interest" description="Disordered" evidence="1">
    <location>
        <begin position="287"/>
        <end position="488"/>
    </location>
</feature>
<dbReference type="AlphaFoldDB" id="A0A131Z8M2"/>
<feature type="compositionally biased region" description="Polar residues" evidence="1">
    <location>
        <begin position="463"/>
        <end position="478"/>
    </location>
</feature>
<evidence type="ECO:0000313" key="2">
    <source>
        <dbReference type="EMBL" id="JAP87703.1"/>
    </source>
</evidence>
<reference evidence="2" key="1">
    <citation type="journal article" date="2016" name="Ticks Tick Borne Dis.">
        <title>De novo assembly and annotation of the salivary gland transcriptome of Rhipicephalus appendiculatus male and female ticks during blood feeding.</title>
        <authorList>
            <person name="de Castro M.H."/>
            <person name="de Klerk D."/>
            <person name="Pienaar R."/>
            <person name="Latif A.A."/>
            <person name="Rees D.J."/>
            <person name="Mans B.J."/>
        </authorList>
    </citation>
    <scope>NUCLEOTIDE SEQUENCE</scope>
    <source>
        <tissue evidence="2">Salivary glands</tissue>
    </source>
</reference>
<evidence type="ECO:0000256" key="1">
    <source>
        <dbReference type="SAM" id="MobiDB-lite"/>
    </source>
</evidence>
<feature type="compositionally biased region" description="Basic and acidic residues" evidence="1">
    <location>
        <begin position="329"/>
        <end position="345"/>
    </location>
</feature>
<feature type="compositionally biased region" description="Basic and acidic residues" evidence="1">
    <location>
        <begin position="479"/>
        <end position="488"/>
    </location>
</feature>
<sequence>LVCVGRALRFFGTMEDQCAAVNWAQYHAGGGSFVPWYHYAPPASFFQPHQVHPYNYVVPQESYGICQPELWNYQTCAWPDTSGQTSKEAASAVCNKVGRLESETRVLGGECHDPLPMDISPSASPALSISAKSPTKSAISNAGSELKSDLLCSSPTKPCVLKTTQFSPIKLSETSPVLSLLAKCNACMKKLLAQARGTDVPINEPCTCTIKQENDADWENKPGSSAMYEPPKAQTFENDSLMKHKPKAITINDMAEEPQKRVVVQRVNGVARLVTVPDKFTTSYSAKNAQARNAATAQGRSFTPHEGMHGPSVAELNVPEHCLKQKSSGSKDPRKASPKIKRDLGPSKTASECGKSASTSAQPVSEPKIGNARRRRQRKRKREKRRQLLNAVPPVLSGVSPRDAEQSVTASKGCSLPQPAHSASTDAELSTNTTSVQKSPSSEVSRSAEESTNNSLETLSTTKHSPTNRCSIDISSHQVSEDKPVKSEREDCRTGSVVCAGDIGSSTCIGDDVVVRGNVMGLYYAPQRVIDSVLITSIEMRVDPKLGGCTEHLDGPFSLVSQVEKLDEGWIWSFD</sequence>
<feature type="compositionally biased region" description="Low complexity" evidence="1">
    <location>
        <begin position="450"/>
        <end position="462"/>
    </location>
</feature>
<proteinExistence type="predicted"/>
<feature type="compositionally biased region" description="Basic residues" evidence="1">
    <location>
        <begin position="371"/>
        <end position="387"/>
    </location>
</feature>
<name>A0A131Z8M2_RHIAP</name>